<sequence length="395" mass="43917">MRRTLILLMAAILASLLYAKVYETDWDKIDKELQEACVKEHETHKGLDVNGAAQSRRNMACFHLKRHLRSQIRKMCCPTKDIVCHRHCYSRVIKHGKKLPMLQIKIFLALTMVVVTQGGNLRRLTESGSWEWILPGESEETTLCLRGEPALNTVESIPCRKGLGSSQCFNYWRNGRIVHGGCWSPAEVNLSKCPVGKCVAEPGDTVEFCCCSGNNCNRRVMKLLTCLAIFFALAVASEVTRYFGSKTCMQGDSKLKTLDVVRCRSDQGTMACFNYYRKNHTIYGGCWTGSKNTEAMNAFVVLLVLACPAFAALSSHDEIKVSCLRGDKVEDLTLVACDGDRPACFAIRLYGKISWGCLPNSESKVCNDESCPASVTNLAKWCCCTKNKCNSPLAS</sequence>
<protein>
    <recommendedName>
        <fullName evidence="4">Activin types I and II receptor domain-containing protein</fullName>
    </recommendedName>
</protein>
<keyword evidence="1" id="KW-0732">Signal</keyword>
<accession>A0AA39GWR6</accession>
<dbReference type="Proteomes" id="UP001175271">
    <property type="component" value="Unassembled WGS sequence"/>
</dbReference>
<feature type="chain" id="PRO_5041323589" description="Activin types I and II receptor domain-containing protein" evidence="1">
    <location>
        <begin position="20"/>
        <end position="395"/>
    </location>
</feature>
<evidence type="ECO:0000256" key="1">
    <source>
        <dbReference type="SAM" id="SignalP"/>
    </source>
</evidence>
<comment type="caution">
    <text evidence="2">The sequence shown here is derived from an EMBL/GenBank/DDBJ whole genome shotgun (WGS) entry which is preliminary data.</text>
</comment>
<gene>
    <name evidence="2" type="ORF">QR680_000489</name>
</gene>
<proteinExistence type="predicted"/>
<dbReference type="AlphaFoldDB" id="A0AA39GWR6"/>
<dbReference type="SUPFAM" id="SSF57302">
    <property type="entry name" value="Snake toxin-like"/>
    <property type="match status" value="1"/>
</dbReference>
<dbReference type="EMBL" id="JAUCMV010000005">
    <property type="protein sequence ID" value="KAK0393954.1"/>
    <property type="molecule type" value="Genomic_DNA"/>
</dbReference>
<name>A0AA39GWR6_9BILA</name>
<dbReference type="InterPro" id="IPR045860">
    <property type="entry name" value="Snake_toxin-like_sf"/>
</dbReference>
<organism evidence="2 3">
    <name type="scientific">Steinernema hermaphroditum</name>
    <dbReference type="NCBI Taxonomy" id="289476"/>
    <lineage>
        <taxon>Eukaryota</taxon>
        <taxon>Metazoa</taxon>
        <taxon>Ecdysozoa</taxon>
        <taxon>Nematoda</taxon>
        <taxon>Chromadorea</taxon>
        <taxon>Rhabditida</taxon>
        <taxon>Tylenchina</taxon>
        <taxon>Panagrolaimomorpha</taxon>
        <taxon>Strongyloidoidea</taxon>
        <taxon>Steinernematidae</taxon>
        <taxon>Steinernema</taxon>
    </lineage>
</organism>
<evidence type="ECO:0000313" key="2">
    <source>
        <dbReference type="EMBL" id="KAK0393954.1"/>
    </source>
</evidence>
<feature type="signal peptide" evidence="1">
    <location>
        <begin position="1"/>
        <end position="19"/>
    </location>
</feature>
<reference evidence="2" key="1">
    <citation type="submission" date="2023-06" db="EMBL/GenBank/DDBJ databases">
        <title>Genomic analysis of the entomopathogenic nematode Steinernema hermaphroditum.</title>
        <authorList>
            <person name="Schwarz E.M."/>
            <person name="Heppert J.K."/>
            <person name="Baniya A."/>
            <person name="Schwartz H.T."/>
            <person name="Tan C.-H."/>
            <person name="Antoshechkin I."/>
            <person name="Sternberg P.W."/>
            <person name="Goodrich-Blair H."/>
            <person name="Dillman A.R."/>
        </authorList>
    </citation>
    <scope>NUCLEOTIDE SEQUENCE</scope>
    <source>
        <strain evidence="2">PS9179</strain>
        <tissue evidence="2">Whole animal</tissue>
    </source>
</reference>
<evidence type="ECO:0000313" key="3">
    <source>
        <dbReference type="Proteomes" id="UP001175271"/>
    </source>
</evidence>
<keyword evidence="3" id="KW-1185">Reference proteome</keyword>
<evidence type="ECO:0008006" key="4">
    <source>
        <dbReference type="Google" id="ProtNLM"/>
    </source>
</evidence>
<dbReference type="Gene3D" id="2.10.60.10">
    <property type="entry name" value="CD59"/>
    <property type="match status" value="1"/>
</dbReference>